<organism evidence="3 4">
    <name type="scientific">Sedimentimonas flavescens</name>
    <dbReference type="NCBI Taxonomy" id="2851012"/>
    <lineage>
        <taxon>Bacteria</taxon>
        <taxon>Pseudomonadati</taxon>
        <taxon>Pseudomonadota</taxon>
        <taxon>Alphaproteobacteria</taxon>
        <taxon>Rhodobacterales</taxon>
        <taxon>Rhodobacter group</taxon>
        <taxon>Sedimentimonas</taxon>
    </lineage>
</organism>
<dbReference type="InterPro" id="IPR011044">
    <property type="entry name" value="Quino_amine_DH_bsu"/>
</dbReference>
<protein>
    <submittedName>
        <fullName evidence="3">Esterase-like activity of phytase family protein</fullName>
    </submittedName>
</protein>
<feature type="domain" description="Phytase-like" evidence="2">
    <location>
        <begin position="445"/>
        <end position="705"/>
    </location>
</feature>
<keyword evidence="4" id="KW-1185">Reference proteome</keyword>
<dbReference type="InterPro" id="IPR015943">
    <property type="entry name" value="WD40/YVTN_repeat-like_dom_sf"/>
</dbReference>
<sequence>MFAPRLFAVSSTLALCAAMPAAAEMNFNRIAAFATPANMAEGEDRARETSPEIIAATEDGMMLVYTDSPLGAIGLVDIADPKAPKALGNIDVKGEPTSVAVIGNTAFVGVNTSESYVAPSGRLAMVDLGTRAEVASCDLGGQPDSIARAKDGSFLAVAIENERDEDLNDGELPQMPAGYVVKLPLKDGLADCDAMQKIDVTGLAAVAGDDPEPEFVDVNAAGEIVVTMQENNAIIVIGADGKVASHFSAGSVSLEGVDTKKDGKIDFTGSLTDLPREPDAVKWIDEDHFATANEGDWKGGSRGWTIFKKDGTVVYDSGNTFEHAVAEIGHFPDKRAGKKGVEPESVEFGIFDGKPLVFIGSERGSVVGVYDVSDLAAPKLLQLLPSGIGPEGYAAIPARNLLVSANETDLGADGGARAHVMLFERTEAPAAYPTITSAGAEEMIGWGALSGLVADAEKPGILYGVSDSFYSAAPSIFTIDATTKPARITKATVVTRDGAPAQLMDLEGITLDGEGGFWLASEGRSDKMIPHGIVHVDQDGKIKEQIGLPAELSANEVRFGFEGIAKRGDTLWMAVQREWKDDPAGMVKLVAYNTDSGEWGAVRYPLEAKGAGWMGLSEITLHGDHAYIVERDNQLGDLAAVKKIFRVKLAEMQPAALGGELPVVTKEEVRDLIPELKSFGGYVVDKVEGFAIDAAGEGFVVSDNDGVDDSSGETLFFSIGKLD</sequence>
<proteinExistence type="predicted"/>
<feature type="signal peptide" evidence="1">
    <location>
        <begin position="1"/>
        <end position="23"/>
    </location>
</feature>
<comment type="caution">
    <text evidence="3">The sequence shown here is derived from an EMBL/GenBank/DDBJ whole genome shotgun (WGS) entry which is preliminary data.</text>
</comment>
<dbReference type="InterPro" id="IPR052956">
    <property type="entry name" value="Mesenchyme-surface_protein"/>
</dbReference>
<dbReference type="Pfam" id="PF13449">
    <property type="entry name" value="Phytase-like"/>
    <property type="match status" value="1"/>
</dbReference>
<dbReference type="Proteomes" id="UP001526166">
    <property type="component" value="Unassembled WGS sequence"/>
</dbReference>
<evidence type="ECO:0000313" key="4">
    <source>
        <dbReference type="Proteomes" id="UP001526166"/>
    </source>
</evidence>
<evidence type="ECO:0000313" key="3">
    <source>
        <dbReference type="EMBL" id="MCV2879948.1"/>
    </source>
</evidence>
<dbReference type="SUPFAM" id="SSF50969">
    <property type="entry name" value="YVTN repeat-like/Quinoprotein amine dehydrogenase"/>
    <property type="match status" value="1"/>
</dbReference>
<dbReference type="InterPro" id="IPR027372">
    <property type="entry name" value="Phytase-like_dom"/>
</dbReference>
<gene>
    <name evidence="3" type="ORF">OE699_13940</name>
</gene>
<keyword evidence="1" id="KW-0732">Signal</keyword>
<dbReference type="PANTHER" id="PTHR46928">
    <property type="entry name" value="MESENCHYME-SPECIFIC CELL SURFACE GLYCOPROTEIN"/>
    <property type="match status" value="1"/>
</dbReference>
<dbReference type="Gene3D" id="2.130.10.10">
    <property type="entry name" value="YVTN repeat-like/Quinoprotein amine dehydrogenase"/>
    <property type="match status" value="1"/>
</dbReference>
<name>A0ABT3A1S2_9RHOB</name>
<dbReference type="RefSeq" id="WP_263848375.1">
    <property type="nucleotide sequence ID" value="NZ_JAOWKW010000012.1"/>
</dbReference>
<accession>A0ABT3A1S2</accession>
<evidence type="ECO:0000256" key="1">
    <source>
        <dbReference type="SAM" id="SignalP"/>
    </source>
</evidence>
<dbReference type="EMBL" id="JAOWKW010000012">
    <property type="protein sequence ID" value="MCV2879948.1"/>
    <property type="molecule type" value="Genomic_DNA"/>
</dbReference>
<evidence type="ECO:0000259" key="2">
    <source>
        <dbReference type="Pfam" id="PF13449"/>
    </source>
</evidence>
<feature type="chain" id="PRO_5045052825" evidence="1">
    <location>
        <begin position="24"/>
        <end position="723"/>
    </location>
</feature>
<reference evidence="3 4" key="1">
    <citation type="submission" date="2022-10" db="EMBL/GenBank/DDBJ databases">
        <title>Sinirhodobacter sp. nov., isolated from ocean surface sediments.</title>
        <authorList>
            <person name="He W."/>
            <person name="Wang L."/>
            <person name="Zhang D.-F."/>
        </authorList>
    </citation>
    <scope>NUCLEOTIDE SEQUENCE [LARGE SCALE GENOMIC DNA]</scope>
    <source>
        <strain evidence="3 4">WL0115</strain>
    </source>
</reference>
<dbReference type="PANTHER" id="PTHR46928:SF1">
    <property type="entry name" value="MESENCHYME-SPECIFIC CELL SURFACE GLYCOPROTEIN"/>
    <property type="match status" value="1"/>
</dbReference>